<dbReference type="InterPro" id="IPR003723">
    <property type="entry name" value="Precorrin-6x_reduct"/>
</dbReference>
<dbReference type="GO" id="GO:0009236">
    <property type="term" value="P:cobalamin biosynthetic process"/>
    <property type="evidence" value="ECO:0007669"/>
    <property type="project" value="UniProtKB-UniPathway"/>
</dbReference>
<evidence type="ECO:0000256" key="3">
    <source>
        <dbReference type="ARBA" id="ARBA00023002"/>
    </source>
</evidence>
<evidence type="ECO:0000256" key="1">
    <source>
        <dbReference type="ARBA" id="ARBA00004953"/>
    </source>
</evidence>
<dbReference type="UniPathway" id="UPA00148"/>
<dbReference type="Pfam" id="PF02571">
    <property type="entry name" value="CbiJ"/>
    <property type="match status" value="1"/>
</dbReference>
<dbReference type="eggNOG" id="COG2099">
    <property type="taxonomic scope" value="Bacteria"/>
</dbReference>
<dbReference type="GO" id="GO:0016994">
    <property type="term" value="F:precorrin-6A reductase activity"/>
    <property type="evidence" value="ECO:0007669"/>
    <property type="project" value="UniProtKB-EC"/>
</dbReference>
<keyword evidence="3 4" id="KW-0560">Oxidoreductase</keyword>
<protein>
    <submittedName>
        <fullName evidence="4">Precorrin-6A reductase</fullName>
        <ecNumber evidence="4">1.3.1.54</ecNumber>
    </submittedName>
</protein>
<dbReference type="PROSITE" id="PS51014">
    <property type="entry name" value="COBK_CBIJ"/>
    <property type="match status" value="1"/>
</dbReference>
<dbReference type="PANTHER" id="PTHR36925">
    <property type="entry name" value="COBALT-PRECORRIN-6A REDUCTASE"/>
    <property type="match status" value="1"/>
</dbReference>
<evidence type="ECO:0000313" key="4">
    <source>
        <dbReference type="EMBL" id="SNV32432.1"/>
    </source>
</evidence>
<dbReference type="AlphaFoldDB" id="A0A239WDE7"/>
<dbReference type="NCBIfam" id="NF005968">
    <property type="entry name" value="PRK08057.1-2"/>
    <property type="match status" value="1"/>
</dbReference>
<proteinExistence type="predicted"/>
<dbReference type="KEGG" id="cgrn:4412665_00798"/>
<name>A0A239WDE7_9ACTN</name>
<dbReference type="Proteomes" id="UP000215332">
    <property type="component" value="Chromosome 1"/>
</dbReference>
<keyword evidence="2" id="KW-0169">Cobalamin biosynthesis</keyword>
<sequence length="249" mass="26498">MDVLVLGGTGLAGKLSARLVEQQVDVVTSIAGRTTAPSRLPGKVRVGGFGGVDGLRTFLRTENVGSVVDATHAFATTMHWHAFQACQAENVPLLRLGRPSWHDLPEAASWTWVADHDEAARVVTGIPGRVVLTVGRQPTAHYLSLGERDLLLRCVDSPAEELPDGWVVRRERGPFTVDHERAALAGASVLVSKDSGGVKPDAKLVVAAESGIRVVMISRGAQPAWDDEVSGVGDAEAWIRARLAGGRRP</sequence>
<gene>
    <name evidence="4" type="primary">cobK</name>
    <name evidence="4" type="ORF">SAMEA4412665_00798</name>
</gene>
<dbReference type="PANTHER" id="PTHR36925:SF1">
    <property type="entry name" value="COBALT-PRECORRIN-6A REDUCTASE"/>
    <property type="match status" value="1"/>
</dbReference>
<dbReference type="EMBL" id="LT906441">
    <property type="protein sequence ID" value="SNV32432.1"/>
    <property type="molecule type" value="Genomic_DNA"/>
</dbReference>
<accession>A0A239WDE7</accession>
<evidence type="ECO:0000256" key="2">
    <source>
        <dbReference type="ARBA" id="ARBA00022573"/>
    </source>
</evidence>
<organism evidence="4 5">
    <name type="scientific">Cutibacterium granulosum</name>
    <dbReference type="NCBI Taxonomy" id="33011"/>
    <lineage>
        <taxon>Bacteria</taxon>
        <taxon>Bacillati</taxon>
        <taxon>Actinomycetota</taxon>
        <taxon>Actinomycetes</taxon>
        <taxon>Propionibacteriales</taxon>
        <taxon>Propionibacteriaceae</taxon>
        <taxon>Cutibacterium</taxon>
    </lineage>
</organism>
<dbReference type="RefSeq" id="WP_021104778.1">
    <property type="nucleotide sequence ID" value="NZ_LT906441.1"/>
</dbReference>
<dbReference type="EC" id="1.3.1.54" evidence="4"/>
<evidence type="ECO:0000313" key="5">
    <source>
        <dbReference type="Proteomes" id="UP000215332"/>
    </source>
</evidence>
<comment type="pathway">
    <text evidence="1">Cofactor biosynthesis; adenosylcobalamin biosynthesis.</text>
</comment>
<reference evidence="4 5" key="1">
    <citation type="submission" date="2017-06" db="EMBL/GenBank/DDBJ databases">
        <authorList>
            <consortium name="Pathogen Informatics"/>
        </authorList>
    </citation>
    <scope>NUCLEOTIDE SEQUENCE [LARGE SCALE GENOMIC DNA]</scope>
    <source>
        <strain evidence="4 5">NCTC11865</strain>
    </source>
</reference>